<protein>
    <submittedName>
        <fullName evidence="3">Formylglycine-generating enzyme required for sulfatase activity</fullName>
    </submittedName>
</protein>
<evidence type="ECO:0000256" key="1">
    <source>
        <dbReference type="SAM" id="SignalP"/>
    </source>
</evidence>
<accession>A0A327W7U9</accession>
<dbReference type="Pfam" id="PF03781">
    <property type="entry name" value="FGE-sulfatase"/>
    <property type="match status" value="1"/>
</dbReference>
<reference evidence="3 4" key="1">
    <citation type="submission" date="2018-06" db="EMBL/GenBank/DDBJ databases">
        <title>Genomic Encyclopedia of Archaeal and Bacterial Type Strains, Phase II (KMG-II): from individual species to whole genera.</title>
        <authorList>
            <person name="Goeker M."/>
        </authorList>
    </citation>
    <scope>NUCLEOTIDE SEQUENCE [LARGE SCALE GENOMIC DNA]</scope>
    <source>
        <strain evidence="3 4">DSM 29821</strain>
    </source>
</reference>
<evidence type="ECO:0000313" key="3">
    <source>
        <dbReference type="EMBL" id="RAJ85538.1"/>
    </source>
</evidence>
<dbReference type="InterPro" id="IPR042095">
    <property type="entry name" value="SUMF_sf"/>
</dbReference>
<gene>
    <name evidence="3" type="ORF">CLV59_102242</name>
</gene>
<dbReference type="GO" id="GO:0120147">
    <property type="term" value="F:formylglycine-generating oxidase activity"/>
    <property type="evidence" value="ECO:0007669"/>
    <property type="project" value="TreeGrafter"/>
</dbReference>
<organism evidence="3 4">
    <name type="scientific">Chitinophaga dinghuensis</name>
    <dbReference type="NCBI Taxonomy" id="1539050"/>
    <lineage>
        <taxon>Bacteria</taxon>
        <taxon>Pseudomonadati</taxon>
        <taxon>Bacteroidota</taxon>
        <taxon>Chitinophagia</taxon>
        <taxon>Chitinophagales</taxon>
        <taxon>Chitinophagaceae</taxon>
        <taxon>Chitinophaga</taxon>
    </lineage>
</organism>
<evidence type="ECO:0000313" key="4">
    <source>
        <dbReference type="Proteomes" id="UP000249819"/>
    </source>
</evidence>
<dbReference type="InterPro" id="IPR051043">
    <property type="entry name" value="Sulfatase_Mod_Factor_Kinase"/>
</dbReference>
<feature type="chain" id="PRO_5016253336" evidence="1">
    <location>
        <begin position="21"/>
        <end position="319"/>
    </location>
</feature>
<dbReference type="AlphaFoldDB" id="A0A327W7U9"/>
<feature type="signal peptide" evidence="1">
    <location>
        <begin position="1"/>
        <end position="20"/>
    </location>
</feature>
<dbReference type="Gene3D" id="3.90.1580.10">
    <property type="entry name" value="paralog of FGE (formylglycine-generating enzyme)"/>
    <property type="match status" value="1"/>
</dbReference>
<evidence type="ECO:0000259" key="2">
    <source>
        <dbReference type="Pfam" id="PF03781"/>
    </source>
</evidence>
<dbReference type="Proteomes" id="UP000249819">
    <property type="component" value="Unassembled WGS sequence"/>
</dbReference>
<dbReference type="InterPro" id="IPR005532">
    <property type="entry name" value="SUMF_dom"/>
</dbReference>
<dbReference type="RefSeq" id="WP_111591191.1">
    <property type="nucleotide sequence ID" value="NZ_QLMA01000002.1"/>
</dbReference>
<dbReference type="PANTHER" id="PTHR23150:SF19">
    <property type="entry name" value="FORMYLGLYCINE-GENERATING ENZYME"/>
    <property type="match status" value="1"/>
</dbReference>
<dbReference type="InterPro" id="IPR016187">
    <property type="entry name" value="CTDL_fold"/>
</dbReference>
<keyword evidence="1" id="KW-0732">Signal</keyword>
<proteinExistence type="predicted"/>
<keyword evidence="4" id="KW-1185">Reference proteome</keyword>
<dbReference type="SUPFAM" id="SSF56436">
    <property type="entry name" value="C-type lectin-like"/>
    <property type="match status" value="1"/>
</dbReference>
<dbReference type="OrthoDB" id="9768004at2"/>
<sequence length="319" mass="36066">MNKFYVTLLAGGMLCQSAFAQKDSAFAAYEQQIPGTDIRFKMVPIKGGSFTLGSPQNEKGRKADEGPAKKVNIDDFYMGATEVTFDEYDLYADRDKLPLPDGMTRPTPPYIDLTLGMGKSGGYPANSMSQYGALMYCRWLYNKTGVFYRLPTAAEWEYACRAGSTTAYPFGNDASKLKEYAWFKNNSEDKYHKVAQLKPNAWGLYDMLGNVEEWTMDQYDENGVAKAEESNPWMVPSAKTPRLLKGGSYEDEATLLRSAARLKSDPIWNRRDPQIPKSFWWNADAPFVGFRLVRPVKQPTKEEADKFFADTIDKYVGSR</sequence>
<name>A0A327W7U9_9BACT</name>
<feature type="domain" description="Sulfatase-modifying factor enzyme-like" evidence="2">
    <location>
        <begin position="41"/>
        <end position="266"/>
    </location>
</feature>
<comment type="caution">
    <text evidence="3">The sequence shown here is derived from an EMBL/GenBank/DDBJ whole genome shotgun (WGS) entry which is preliminary data.</text>
</comment>
<dbReference type="PANTHER" id="PTHR23150">
    <property type="entry name" value="SULFATASE MODIFYING FACTOR 1, 2"/>
    <property type="match status" value="1"/>
</dbReference>
<dbReference type="EMBL" id="QLMA01000002">
    <property type="protein sequence ID" value="RAJ85538.1"/>
    <property type="molecule type" value="Genomic_DNA"/>
</dbReference>